<dbReference type="CDD" id="cd13973">
    <property type="entry name" value="PK_MviN-like"/>
    <property type="match status" value="1"/>
</dbReference>
<dbReference type="STRING" id="912594.AWC12_26315"/>
<proteinExistence type="predicted"/>
<feature type="region of interest" description="Disordered" evidence="1">
    <location>
        <begin position="335"/>
        <end position="355"/>
    </location>
</feature>
<reference evidence="2 3" key="1">
    <citation type="submission" date="2016-04" db="EMBL/GenBank/DDBJ databases">
        <title>Draft Genome Sequences of Staphylococcus capitis Strain H36, S. capitis Strain H65, S. cohnii Strain H62, S. hominis Strain H69, Mycobacterium iranicum Strain H39, Plantibacter sp. Strain H53, Pseudomonas oryzihabitans Strain H72, and Microbacterium sp. Strain H83, isolated from residential settings.</title>
        <authorList>
            <person name="Lymperopoulou D."/>
            <person name="Adams R.I."/>
            <person name="Lindow S."/>
            <person name="Coil D.A."/>
            <person name="Jospin G."/>
            <person name="Eisen J.A."/>
        </authorList>
    </citation>
    <scope>NUCLEOTIDE SEQUENCE [LARGE SCALE GENOMIC DNA]</scope>
    <source>
        <strain evidence="2 3">H39</strain>
    </source>
</reference>
<dbReference type="RefSeq" id="WP_064285449.1">
    <property type="nucleotide sequence ID" value="NZ_LWCS01000098.1"/>
</dbReference>
<dbReference type="eggNOG" id="COG0728">
    <property type="taxonomic scope" value="Bacteria"/>
</dbReference>
<evidence type="ECO:0000313" key="2">
    <source>
        <dbReference type="EMBL" id="OAN26450.1"/>
    </source>
</evidence>
<dbReference type="Gene3D" id="3.30.200.20">
    <property type="entry name" value="Phosphorylase Kinase, domain 1"/>
    <property type="match status" value="1"/>
</dbReference>
<dbReference type="AlphaFoldDB" id="A0A178LA34"/>
<dbReference type="EMBL" id="LWCS01000098">
    <property type="protein sequence ID" value="OAN26450.1"/>
    <property type="molecule type" value="Genomic_DNA"/>
</dbReference>
<sequence length="507" mass="52846">MNNTEPLGGDTAGLAATLPPRWRLVRQEGAAGALQFWRGVDTVTTRPVALTLIVPGDGLERHQVDEILARTARLSALEMSGLAKIVDGFKVDDVGVVITEWVPGGTLREVSDTEPTATATAAALKSLVVAADAAHRAGLVLGVDHPDRVRISSDGRAVLAFPAPLPGATTADDLRGIGGVLYALLVDRWPPQRPMPDGWVPADLEEAGWPREPAAIKPGVPFLISTAAAGLLRPDSGVADTSVLLALLKQVVPSGRPHIRPNPQPARPSGSYAVFHARDTAAQAKQARRHLTFTMIAAAAAVILVAVTGLGSTVNQVLDAHDDVVALDANQLGLTPGQDKATGPANPASPPKVLKQGAVDPAVTPVRATVFSPEGRPDNPENAGNVIDGDVATSWATDRYYDANPFPVFKQGLGLVLTLPEPSKVGTVAIEAKTAGTVVQIRTAPNDAPRALSETTELTAPTPLQPGANRIALRAADKTSTVIVWITALSDHRAEISEITINSPALA</sequence>
<dbReference type="InterPro" id="IPR011009">
    <property type="entry name" value="Kinase-like_dom_sf"/>
</dbReference>
<comment type="caution">
    <text evidence="2">The sequence shown here is derived from an EMBL/GenBank/DDBJ whole genome shotgun (WGS) entry which is preliminary data.</text>
</comment>
<evidence type="ECO:0000313" key="3">
    <source>
        <dbReference type="Proteomes" id="UP000078396"/>
    </source>
</evidence>
<dbReference type="OrthoDB" id="9786339at2"/>
<accession>A0A178LA34</accession>
<organism evidence="2 3">
    <name type="scientific">Mycolicibacterium iranicum</name>
    <name type="common">Mycobacterium iranicum</name>
    <dbReference type="NCBI Taxonomy" id="912594"/>
    <lineage>
        <taxon>Bacteria</taxon>
        <taxon>Bacillati</taxon>
        <taxon>Actinomycetota</taxon>
        <taxon>Actinomycetes</taxon>
        <taxon>Mycobacteriales</taxon>
        <taxon>Mycobacteriaceae</taxon>
        <taxon>Mycolicibacterium</taxon>
    </lineage>
</organism>
<name>A0A178LA34_MYCIR</name>
<dbReference type="SUPFAM" id="SSF56112">
    <property type="entry name" value="Protein kinase-like (PK-like)"/>
    <property type="match status" value="1"/>
</dbReference>
<dbReference type="Proteomes" id="UP000078396">
    <property type="component" value="Unassembled WGS sequence"/>
</dbReference>
<evidence type="ECO:0008006" key="4">
    <source>
        <dbReference type="Google" id="ProtNLM"/>
    </source>
</evidence>
<dbReference type="Gene3D" id="1.10.510.10">
    <property type="entry name" value="Transferase(Phosphotransferase) domain 1"/>
    <property type="match status" value="1"/>
</dbReference>
<gene>
    <name evidence="2" type="ORF">A4X20_12430</name>
</gene>
<protein>
    <recommendedName>
        <fullName evidence="4">Peptidoglycan biosynthesis protein MviN</fullName>
    </recommendedName>
</protein>
<evidence type="ECO:0000256" key="1">
    <source>
        <dbReference type="SAM" id="MobiDB-lite"/>
    </source>
</evidence>